<dbReference type="Proteomes" id="UP000256540">
    <property type="component" value="Unassembled WGS sequence"/>
</dbReference>
<accession>A0AA93AI96</accession>
<evidence type="ECO:0000313" key="1">
    <source>
        <dbReference type="EMBL" id="RRO09380.1"/>
    </source>
</evidence>
<dbReference type="AlphaFoldDB" id="A0AA93AI96"/>
<comment type="caution">
    <text evidence="1">The sequence shown here is derived from an EMBL/GenBank/DDBJ whole genome shotgun (WGS) entry which is preliminary data.</text>
</comment>
<proteinExistence type="predicted"/>
<sequence length="82" mass="9099">GDLCLTAPEHPLPEAHQEGKAGKVRLFTKHSYVIEVKGYPINVLRIGVFFDGTGNNTYNAESGLKKVEQWLAETCSDPVQRE</sequence>
<dbReference type="EMBL" id="QHJS02000140">
    <property type="protein sequence ID" value="RRO09380.1"/>
    <property type="molecule type" value="Genomic_DNA"/>
</dbReference>
<name>A0AA93AI96_9GAMM</name>
<gene>
    <name evidence="1" type="ORF">DMB84_020610</name>
</gene>
<feature type="non-terminal residue" evidence="1">
    <location>
        <position position="82"/>
    </location>
</feature>
<feature type="non-terminal residue" evidence="1">
    <location>
        <position position="1"/>
    </location>
</feature>
<reference evidence="1 2" key="1">
    <citation type="submission" date="2018-11" db="EMBL/GenBank/DDBJ databases">
        <title>Draft genome sequences of proposed Pectobacterium aquaticum sp. nov. isolated in France from fresh water.</title>
        <authorList>
            <person name="Pedron J."/>
            <person name="Barny M.A."/>
        </authorList>
    </citation>
    <scope>NUCLEOTIDE SEQUENCE [LARGE SCALE GENOMIC DNA]</scope>
    <source>
        <strain evidence="1 2">A127-S21-F16</strain>
    </source>
</reference>
<organism evidence="1 2">
    <name type="scientific">Pectobacterium aquaticum</name>
    <dbReference type="NCBI Taxonomy" id="2204145"/>
    <lineage>
        <taxon>Bacteria</taxon>
        <taxon>Pseudomonadati</taxon>
        <taxon>Pseudomonadota</taxon>
        <taxon>Gammaproteobacteria</taxon>
        <taxon>Enterobacterales</taxon>
        <taxon>Pectobacteriaceae</taxon>
        <taxon>Pectobacterium</taxon>
    </lineage>
</organism>
<protein>
    <submittedName>
        <fullName evidence="1">DUF2235 domain-containing protein</fullName>
    </submittedName>
</protein>
<evidence type="ECO:0000313" key="2">
    <source>
        <dbReference type="Proteomes" id="UP000256540"/>
    </source>
</evidence>